<dbReference type="PRINTS" id="PR01576">
    <property type="entry name" value="PDEFORMYLASE"/>
</dbReference>
<comment type="function">
    <text evidence="6">Removes the formyl group from the N-terminal Met of newly synthesized proteins. Requires at least a dipeptide for an efficient rate of reaction. N-terminal L-methionine is a prerequisite for activity but the enzyme has broad specificity at other positions.</text>
</comment>
<dbReference type="GO" id="GO:0046872">
    <property type="term" value="F:metal ion binding"/>
    <property type="evidence" value="ECO:0007669"/>
    <property type="project" value="UniProtKB-KW"/>
</dbReference>
<protein>
    <recommendedName>
        <fullName evidence="6">Peptide deformylase</fullName>
        <shortName evidence="6">PDF</shortName>
        <ecNumber evidence="6">3.5.1.88</ecNumber>
    </recommendedName>
    <alternativeName>
        <fullName evidence="6">Polypeptide deformylase</fullName>
    </alternativeName>
</protein>
<accession>A9WSG2</accession>
<dbReference type="EMBL" id="CP000910">
    <property type="protein sequence ID" value="ABY23750.1"/>
    <property type="molecule type" value="Genomic_DNA"/>
</dbReference>
<dbReference type="PIRSF" id="PIRSF004749">
    <property type="entry name" value="Pep_def"/>
    <property type="match status" value="1"/>
</dbReference>
<keyword evidence="5 6" id="KW-0408">Iron</keyword>
<dbReference type="Gene3D" id="3.90.45.10">
    <property type="entry name" value="Peptide deformylase"/>
    <property type="match status" value="1"/>
</dbReference>
<comment type="catalytic activity">
    <reaction evidence="6">
        <text>N-terminal N-formyl-L-methionyl-[peptide] + H2O = N-terminal L-methionyl-[peptide] + formate</text>
        <dbReference type="Rhea" id="RHEA:24420"/>
        <dbReference type="Rhea" id="RHEA-COMP:10639"/>
        <dbReference type="Rhea" id="RHEA-COMP:10640"/>
        <dbReference type="ChEBI" id="CHEBI:15377"/>
        <dbReference type="ChEBI" id="CHEBI:15740"/>
        <dbReference type="ChEBI" id="CHEBI:49298"/>
        <dbReference type="ChEBI" id="CHEBI:64731"/>
        <dbReference type="EC" id="3.5.1.88"/>
    </reaction>
</comment>
<dbReference type="CDD" id="cd00487">
    <property type="entry name" value="Pep_deformylase"/>
    <property type="match status" value="1"/>
</dbReference>
<dbReference type="Proteomes" id="UP000002007">
    <property type="component" value="Chromosome"/>
</dbReference>
<dbReference type="InterPro" id="IPR036821">
    <property type="entry name" value="Peptide_deformylase_sf"/>
</dbReference>
<dbReference type="STRING" id="288705.RSal33209_2017"/>
<dbReference type="PANTHER" id="PTHR10458">
    <property type="entry name" value="PEPTIDE DEFORMYLASE"/>
    <property type="match status" value="1"/>
</dbReference>
<comment type="similarity">
    <text evidence="1 6">Belongs to the polypeptide deformylase family.</text>
</comment>
<keyword evidence="8" id="KW-1185">Reference proteome</keyword>
<evidence type="ECO:0000256" key="5">
    <source>
        <dbReference type="ARBA" id="ARBA00023004"/>
    </source>
</evidence>
<evidence type="ECO:0000313" key="7">
    <source>
        <dbReference type="EMBL" id="ABY23750.1"/>
    </source>
</evidence>
<dbReference type="NCBIfam" id="NF001159">
    <property type="entry name" value="PRK00150.1-3"/>
    <property type="match status" value="1"/>
</dbReference>
<evidence type="ECO:0000256" key="4">
    <source>
        <dbReference type="ARBA" id="ARBA00022917"/>
    </source>
</evidence>
<keyword evidence="3 6" id="KW-0378">Hydrolase</keyword>
<dbReference type="InterPro" id="IPR023635">
    <property type="entry name" value="Peptide_deformylase"/>
</dbReference>
<evidence type="ECO:0000256" key="1">
    <source>
        <dbReference type="ARBA" id="ARBA00010759"/>
    </source>
</evidence>
<gene>
    <name evidence="6" type="primary">def</name>
    <name evidence="7" type="ordered locus">RSal33209_2017</name>
</gene>
<dbReference type="eggNOG" id="COG0242">
    <property type="taxonomic scope" value="Bacteria"/>
</dbReference>
<dbReference type="SUPFAM" id="SSF56420">
    <property type="entry name" value="Peptide deformylase"/>
    <property type="match status" value="1"/>
</dbReference>
<name>A9WSG2_RENSM</name>
<feature type="binding site" evidence="6">
    <location>
        <position position="170"/>
    </location>
    <ligand>
        <name>Fe cation</name>
        <dbReference type="ChEBI" id="CHEBI:24875"/>
    </ligand>
</feature>
<dbReference type="RefSeq" id="WP_012245420.1">
    <property type="nucleotide sequence ID" value="NC_010168.1"/>
</dbReference>
<proteinExistence type="inferred from homology"/>
<dbReference type="HOGENOM" id="CLU_061901_5_2_11"/>
<evidence type="ECO:0000313" key="8">
    <source>
        <dbReference type="Proteomes" id="UP000002007"/>
    </source>
</evidence>
<feature type="binding site" evidence="6">
    <location>
        <position position="128"/>
    </location>
    <ligand>
        <name>Fe cation</name>
        <dbReference type="ChEBI" id="CHEBI:24875"/>
    </ligand>
</feature>
<dbReference type="GO" id="GO:0006412">
    <property type="term" value="P:translation"/>
    <property type="evidence" value="ECO:0007669"/>
    <property type="project" value="UniProtKB-UniRule"/>
</dbReference>
<feature type="active site" evidence="6">
    <location>
        <position position="171"/>
    </location>
</feature>
<dbReference type="PANTHER" id="PTHR10458:SF2">
    <property type="entry name" value="PEPTIDE DEFORMYLASE, MITOCHONDRIAL"/>
    <property type="match status" value="1"/>
</dbReference>
<keyword evidence="2 6" id="KW-0479">Metal-binding</keyword>
<organism evidence="7 8">
    <name type="scientific">Renibacterium salmoninarum (strain ATCC 33209 / DSM 20767 / JCM 11484 / NBRC 15589 / NCIMB 2235)</name>
    <dbReference type="NCBI Taxonomy" id="288705"/>
    <lineage>
        <taxon>Bacteria</taxon>
        <taxon>Bacillati</taxon>
        <taxon>Actinomycetota</taxon>
        <taxon>Actinomycetes</taxon>
        <taxon>Micrococcales</taxon>
        <taxon>Micrococcaceae</taxon>
        <taxon>Renibacterium</taxon>
    </lineage>
</organism>
<evidence type="ECO:0000256" key="3">
    <source>
        <dbReference type="ARBA" id="ARBA00022801"/>
    </source>
</evidence>
<keyword evidence="4 6" id="KW-0648">Protein biosynthesis</keyword>
<dbReference type="GO" id="GO:0042586">
    <property type="term" value="F:peptide deformylase activity"/>
    <property type="evidence" value="ECO:0007669"/>
    <property type="project" value="UniProtKB-UniRule"/>
</dbReference>
<dbReference type="Pfam" id="PF01327">
    <property type="entry name" value="Pep_deformylase"/>
    <property type="match status" value="1"/>
</dbReference>
<dbReference type="KEGG" id="rsa:RSal33209_2017"/>
<comment type="cofactor">
    <cofactor evidence="6">
        <name>Fe(2+)</name>
        <dbReference type="ChEBI" id="CHEBI:29033"/>
    </cofactor>
    <text evidence="6">Binds 1 Fe(2+) ion.</text>
</comment>
<dbReference type="FunFam" id="3.90.45.10:FF:000003">
    <property type="entry name" value="Peptide deformylase"/>
    <property type="match status" value="1"/>
</dbReference>
<dbReference type="AlphaFoldDB" id="A9WSG2"/>
<dbReference type="EC" id="3.5.1.88" evidence="6"/>
<feature type="binding site" evidence="6">
    <location>
        <position position="174"/>
    </location>
    <ligand>
        <name>Fe cation</name>
        <dbReference type="ChEBI" id="CHEBI:24875"/>
    </ligand>
</feature>
<dbReference type="SMR" id="A9WSG2"/>
<dbReference type="HAMAP" id="MF_00163">
    <property type="entry name" value="Pep_deformylase"/>
    <property type="match status" value="1"/>
</dbReference>
<evidence type="ECO:0000256" key="6">
    <source>
        <dbReference type="HAMAP-Rule" id="MF_00163"/>
    </source>
</evidence>
<sequence>MPDASQHDVRAQILTMLEQAANGSLPEIVQAGHPTLRAPAQPWNGQLGASELEQFVELMRRCMHAAPGFGLAAPQLGVSLQLAVLEDGHQVDSEIASIRERSNLPFFAMLNPRYQPLNSILVGFYEGCLSMSGWQAVVYRHHAIQLTYTTVDGELVQRELAGWPARIVQHETDHLAGMLYLDKAKTRSLTNNAEYSSRWAQPGIELAQRELNF</sequence>
<reference evidence="8" key="1">
    <citation type="journal article" date="2008" name="J. Bacteriol.">
        <title>Genome sequence of the fish pathogen Renibacterium salmoninarum suggests reductive evolution away from an environmental Arthrobacter ancestor.</title>
        <authorList>
            <person name="Wiens G.D."/>
            <person name="Rockey D.D."/>
            <person name="Wu Z."/>
            <person name="Chang J."/>
            <person name="Levy R."/>
            <person name="Crane S."/>
            <person name="Chen D.S."/>
            <person name="Capri G.R."/>
            <person name="Burnett J.R."/>
            <person name="Sudheesh P.S."/>
            <person name="Schipma M.J."/>
            <person name="Burd H."/>
            <person name="Bhattacharyya A."/>
            <person name="Rhodes L.D."/>
            <person name="Kaul R."/>
            <person name="Strom M.S."/>
        </authorList>
    </citation>
    <scope>NUCLEOTIDE SEQUENCE [LARGE SCALE GENOMIC DNA]</scope>
    <source>
        <strain evidence="8">ATCC 33209 / DSM 20767 / JCM 11484 / NBRC 15589 / NCIMB 2235</strain>
    </source>
</reference>
<evidence type="ECO:0000256" key="2">
    <source>
        <dbReference type="ARBA" id="ARBA00022723"/>
    </source>
</evidence>